<feature type="transmembrane region" description="Helical" evidence="6">
    <location>
        <begin position="369"/>
        <end position="394"/>
    </location>
</feature>
<dbReference type="InterPro" id="IPR018086">
    <property type="entry name" value="NADH_UbQ_OxRdtase_su1_CS"/>
</dbReference>
<dbReference type="GO" id="GO:0016655">
    <property type="term" value="F:oxidoreductase activity, acting on NAD(P)H, quinone or similar compound as acceptor"/>
    <property type="evidence" value="ECO:0007669"/>
    <property type="project" value="UniProtKB-UniRule"/>
</dbReference>
<dbReference type="AlphaFoldDB" id="A0A833M0C6"/>
<sequence length="433" mass="47815">MTQADISLINIAVMAFVAWNIPLQLIPVMIWFERKGSAIIQDRWGPIRANIGGVRIFGMLHNIADVVKLLMKEDVTPYHVQKFYYTLAPFWAMTVALLPLMLIPIAAPINVAGYDLRFQVADYESGLLMVFAITGLGVYAVILAGWASNNKYSMLGGLRSSAQMISYELAMGLSIVAILMVYQDLRIENIVAKQGELLTAFGHTLPIPNWGVVAQPIAFIVFLTAVFAETNRTPFDLAEGESELVAGYHTEYSSMKFALFFMAEYANMIVGAVVVATLFFGGYQVPYVTTEMLRANPQYTLAAILGMTALTGIVGGYIVYKRAPIMKAVIKKGLGAIEYYAIAFGLFGLAVAALVGIPLALSLEINADVAQIIVAAFQVTMLLAKALFFCWFYIHVRWTLPRFRYDQLMNLGWKLMIPISLLNILVTGTLKIL</sequence>
<dbReference type="GO" id="GO:0003954">
    <property type="term" value="F:NADH dehydrogenase activity"/>
    <property type="evidence" value="ECO:0007669"/>
    <property type="project" value="TreeGrafter"/>
</dbReference>
<keyword evidence="2" id="KW-0997">Cell inner membrane</keyword>
<dbReference type="PANTHER" id="PTHR11432">
    <property type="entry name" value="NADH DEHYDROGENASE SUBUNIT 1"/>
    <property type="match status" value="1"/>
</dbReference>
<dbReference type="EC" id="7.1.1.-" evidence="6"/>
<evidence type="ECO:0000256" key="2">
    <source>
        <dbReference type="ARBA" id="ARBA00022519"/>
    </source>
</evidence>
<evidence type="ECO:0000256" key="3">
    <source>
        <dbReference type="ARBA" id="ARBA00022692"/>
    </source>
</evidence>
<keyword evidence="6" id="KW-0874">Quinone</keyword>
<keyword evidence="5 6" id="KW-0472">Membrane</keyword>
<keyword evidence="6" id="KW-1003">Cell membrane</keyword>
<dbReference type="HAMAP" id="MF_01350">
    <property type="entry name" value="NDH1_NuoH"/>
    <property type="match status" value="1"/>
</dbReference>
<dbReference type="PANTHER" id="PTHR11432:SF3">
    <property type="entry name" value="NADH-UBIQUINONE OXIDOREDUCTASE CHAIN 1"/>
    <property type="match status" value="1"/>
</dbReference>
<keyword evidence="6" id="KW-1278">Translocase</keyword>
<dbReference type="GO" id="GO:0005886">
    <property type="term" value="C:plasma membrane"/>
    <property type="evidence" value="ECO:0007669"/>
    <property type="project" value="UniProtKB-SubCell"/>
</dbReference>
<dbReference type="PROSITE" id="PS00668">
    <property type="entry name" value="COMPLEX1_ND1_2"/>
    <property type="match status" value="1"/>
</dbReference>
<evidence type="ECO:0000256" key="1">
    <source>
        <dbReference type="ARBA" id="ARBA00004141"/>
    </source>
</evidence>
<dbReference type="GO" id="GO:0009060">
    <property type="term" value="P:aerobic respiration"/>
    <property type="evidence" value="ECO:0007669"/>
    <property type="project" value="TreeGrafter"/>
</dbReference>
<dbReference type="EMBL" id="WBUI01000019">
    <property type="protein sequence ID" value="KAB2930621.1"/>
    <property type="molecule type" value="Genomic_DNA"/>
</dbReference>
<name>A0A833M0C6_9LEPT</name>
<feature type="transmembrane region" description="Helical" evidence="6">
    <location>
        <begin position="127"/>
        <end position="148"/>
    </location>
</feature>
<keyword evidence="4 6" id="KW-1133">Transmembrane helix</keyword>
<dbReference type="InterPro" id="IPR001694">
    <property type="entry name" value="NADH_UbQ_OxRdtase_su1/FPO"/>
</dbReference>
<evidence type="ECO:0000256" key="6">
    <source>
        <dbReference type="HAMAP-Rule" id="MF_01350"/>
    </source>
</evidence>
<reference evidence="8 9" key="1">
    <citation type="submission" date="2019-10" db="EMBL/GenBank/DDBJ databases">
        <title>Extracellular Electron Transfer in a Candidatus Methanoperedens spp. Enrichment Culture.</title>
        <authorList>
            <person name="Berger S."/>
            <person name="Rangel Shaw D."/>
            <person name="Berben T."/>
            <person name="In 'T Zandt M."/>
            <person name="Frank J."/>
            <person name="Reimann J."/>
            <person name="Jetten M.S.M."/>
            <person name="Welte C.U."/>
        </authorList>
    </citation>
    <scope>NUCLEOTIDE SEQUENCE [LARGE SCALE GENOMIC DNA]</scope>
    <source>
        <strain evidence="8">SB12</strain>
    </source>
</reference>
<evidence type="ECO:0000256" key="4">
    <source>
        <dbReference type="ARBA" id="ARBA00022989"/>
    </source>
</evidence>
<feature type="transmembrane region" description="Helical" evidence="6">
    <location>
        <begin position="7"/>
        <end position="32"/>
    </location>
</feature>
<comment type="subunit">
    <text evidence="6">NDH-1 is composed of 14 different subunits. Subunits NuoA, H, J, K, L, M, N constitute the membrane sector of the complex.</text>
</comment>
<keyword evidence="6 7" id="KW-0520">NAD</keyword>
<feature type="transmembrane region" description="Helical" evidence="6">
    <location>
        <begin position="299"/>
        <end position="320"/>
    </location>
</feature>
<feature type="transmembrane region" description="Helical" evidence="6">
    <location>
        <begin position="257"/>
        <end position="279"/>
    </location>
</feature>
<organism evidence="8 9">
    <name type="scientific">Leptonema illini</name>
    <dbReference type="NCBI Taxonomy" id="183"/>
    <lineage>
        <taxon>Bacteria</taxon>
        <taxon>Pseudomonadati</taxon>
        <taxon>Spirochaetota</taxon>
        <taxon>Spirochaetia</taxon>
        <taxon>Leptospirales</taxon>
        <taxon>Leptospiraceae</taxon>
        <taxon>Leptonema</taxon>
    </lineage>
</organism>
<evidence type="ECO:0000313" key="8">
    <source>
        <dbReference type="EMBL" id="KAB2930621.1"/>
    </source>
</evidence>
<feature type="transmembrane region" description="Helical" evidence="6">
    <location>
        <begin position="83"/>
        <end position="107"/>
    </location>
</feature>
<dbReference type="GO" id="GO:0048038">
    <property type="term" value="F:quinone binding"/>
    <property type="evidence" value="ECO:0007669"/>
    <property type="project" value="UniProtKB-KW"/>
</dbReference>
<proteinExistence type="inferred from homology"/>
<protein>
    <recommendedName>
        <fullName evidence="6">NADH-quinone oxidoreductase subunit H</fullName>
        <ecNumber evidence="6">7.1.1.-</ecNumber>
    </recommendedName>
    <alternativeName>
        <fullName evidence="6">NADH dehydrogenase I subunit H</fullName>
    </alternativeName>
    <alternativeName>
        <fullName evidence="6">NDH-1 subunit H</fullName>
    </alternativeName>
</protein>
<comment type="function">
    <text evidence="6">NDH-1 shuttles electrons from NADH, via FMN and iron-sulfur (Fe-S) centers, to quinones in the respiratory chain. The immediate electron acceptor for the enzyme in this species is believed to be ubiquinone. Couples the redox reaction to proton translocation (for every two electrons transferred, four hydrogen ions are translocated across the cytoplasmic membrane), and thus conserves the redox energy in a proton gradient. This subunit may bind ubiquinone.</text>
</comment>
<gene>
    <name evidence="6" type="primary">nuoH</name>
    <name evidence="8" type="ORF">F9K24_16400</name>
</gene>
<keyword evidence="3 6" id="KW-0812">Transmembrane</keyword>
<dbReference type="Proteomes" id="UP000460298">
    <property type="component" value="Unassembled WGS sequence"/>
</dbReference>
<dbReference type="Pfam" id="PF00146">
    <property type="entry name" value="NADHdh"/>
    <property type="match status" value="1"/>
</dbReference>
<evidence type="ECO:0000313" key="9">
    <source>
        <dbReference type="Proteomes" id="UP000460298"/>
    </source>
</evidence>
<feature type="transmembrane region" description="Helical" evidence="6">
    <location>
        <begin position="169"/>
        <end position="187"/>
    </location>
</feature>
<evidence type="ECO:0000256" key="5">
    <source>
        <dbReference type="ARBA" id="ARBA00023136"/>
    </source>
</evidence>
<feature type="transmembrane region" description="Helical" evidence="6">
    <location>
        <begin position="340"/>
        <end position="363"/>
    </location>
</feature>
<feature type="transmembrane region" description="Helical" evidence="6">
    <location>
        <begin position="415"/>
        <end position="432"/>
    </location>
</feature>
<evidence type="ECO:0000256" key="7">
    <source>
        <dbReference type="RuleBase" id="RU000471"/>
    </source>
</evidence>
<keyword evidence="6" id="KW-0830">Ubiquinone</keyword>
<comment type="catalytic activity">
    <reaction evidence="6">
        <text>a quinone + NADH + 5 H(+)(in) = a quinol + NAD(+) + 4 H(+)(out)</text>
        <dbReference type="Rhea" id="RHEA:57888"/>
        <dbReference type="ChEBI" id="CHEBI:15378"/>
        <dbReference type="ChEBI" id="CHEBI:24646"/>
        <dbReference type="ChEBI" id="CHEBI:57540"/>
        <dbReference type="ChEBI" id="CHEBI:57945"/>
        <dbReference type="ChEBI" id="CHEBI:132124"/>
    </reaction>
</comment>
<comment type="similarity">
    <text evidence="6 7">Belongs to the complex I subunit 1 family.</text>
</comment>
<accession>A0A833M0C6</accession>
<comment type="caution">
    <text evidence="8">The sequence shown here is derived from an EMBL/GenBank/DDBJ whole genome shotgun (WGS) entry which is preliminary data.</text>
</comment>
<comment type="subcellular location">
    <subcellularLocation>
        <location evidence="6 7">Cell membrane</location>
        <topology evidence="6 7">Multi-pass membrane protein</topology>
    </subcellularLocation>
    <subcellularLocation>
        <location evidence="1">Membrane</location>
        <topology evidence="1">Multi-pass membrane protein</topology>
    </subcellularLocation>
</comment>